<sequence>MDKLYVFPNVELAKSIKAQHQTLDKADQYHRQWEPNQIAIGAERYHAAKASREGIIADGRPLPPIAFKGSSLHGRIAAQSNASRLALNHAVAYSADSIGEPWHPIEKLPSLSSGRDNNGIKQTVKDILGSEIPELNNSISAREHASLRTIAARAANGAPTHKFVTPGAIDIDPSNNSDLSVPDNTIPYRYYTTNGLNVPSSSSGDTSSWPEPTFVPPSSGANVAGTSTIPATAAPVAGPSTQVIASNMVPGPVGRIQAIGAPVIQPALAGGPAHAVQTNAINTIAPSPAPTGYPPHSRNPTFQGEASYRSHGRSYPSRGNISSQSNAQVHMDQAGHVVQPTYYAPPSSMSSRRQTEQPVLAQHQGHQQSGHQAVEQDRHRGDRHQRDQQYERRGDRHRGGQQEQHRRDQQGRHQKSRSRSHSRSRTTPPPGPQDRSGRPIARPSTPIPRSASRAHSQSRMYDRPALDQQRSRHRSRQSDPTEPPQRLSRSMSVTPTFISYPASAIRAQRSVSVRQGNAVDHHSSSNRTRQPSGQAPVEARHRAPSRTRQQAEQPSPPVQYRSRSDSHNIPRAQAPTALIPSQPLHSSRDEALALRRTKRRIPERRATAAPGDPSQYVQPPPVAGPSAHRAANYSEQPIASSSQYDPYATLAPNKSRNHRPSQG</sequence>
<feature type="compositionally biased region" description="Polar residues" evidence="1">
    <location>
        <begin position="633"/>
        <end position="644"/>
    </location>
</feature>
<proteinExistence type="predicted"/>
<feature type="compositionally biased region" description="Low complexity" evidence="1">
    <location>
        <begin position="362"/>
        <end position="372"/>
    </location>
</feature>
<dbReference type="Proteomes" id="UP001295794">
    <property type="component" value="Unassembled WGS sequence"/>
</dbReference>
<accession>A0AAD2HQZ5</accession>
<evidence type="ECO:0000313" key="2">
    <source>
        <dbReference type="EMBL" id="CAK5280387.1"/>
    </source>
</evidence>
<name>A0AAD2HQZ5_9AGAR</name>
<comment type="caution">
    <text evidence="2">The sequence shown here is derived from an EMBL/GenBank/DDBJ whole genome shotgun (WGS) entry which is preliminary data.</text>
</comment>
<reference evidence="2" key="1">
    <citation type="submission" date="2023-11" db="EMBL/GenBank/DDBJ databases">
        <authorList>
            <person name="De Vega J J."/>
            <person name="De Vega J J."/>
        </authorList>
    </citation>
    <scope>NUCLEOTIDE SEQUENCE</scope>
</reference>
<feature type="compositionally biased region" description="Polar residues" evidence="1">
    <location>
        <begin position="317"/>
        <end position="328"/>
    </location>
</feature>
<evidence type="ECO:0000313" key="3">
    <source>
        <dbReference type="Proteomes" id="UP001295794"/>
    </source>
</evidence>
<dbReference type="AlphaFoldDB" id="A0AAD2HQZ5"/>
<feature type="region of interest" description="Disordered" evidence="1">
    <location>
        <begin position="340"/>
        <end position="494"/>
    </location>
</feature>
<protein>
    <submittedName>
        <fullName evidence="2">Uncharacterized protein</fullName>
    </submittedName>
</protein>
<organism evidence="2 3">
    <name type="scientific">Mycena citricolor</name>
    <dbReference type="NCBI Taxonomy" id="2018698"/>
    <lineage>
        <taxon>Eukaryota</taxon>
        <taxon>Fungi</taxon>
        <taxon>Dikarya</taxon>
        <taxon>Basidiomycota</taxon>
        <taxon>Agaricomycotina</taxon>
        <taxon>Agaricomycetes</taxon>
        <taxon>Agaricomycetidae</taxon>
        <taxon>Agaricales</taxon>
        <taxon>Marasmiineae</taxon>
        <taxon>Mycenaceae</taxon>
        <taxon>Mycena</taxon>
    </lineage>
</organism>
<evidence type="ECO:0000256" key="1">
    <source>
        <dbReference type="SAM" id="MobiDB-lite"/>
    </source>
</evidence>
<keyword evidence="3" id="KW-1185">Reference proteome</keyword>
<feature type="region of interest" description="Disordered" evidence="1">
    <location>
        <begin position="508"/>
        <end position="663"/>
    </location>
</feature>
<gene>
    <name evidence="2" type="ORF">MYCIT1_LOCUS30878</name>
</gene>
<dbReference type="EMBL" id="CAVNYO010000440">
    <property type="protein sequence ID" value="CAK5280387.1"/>
    <property type="molecule type" value="Genomic_DNA"/>
</dbReference>
<feature type="compositionally biased region" description="Basic and acidic residues" evidence="1">
    <location>
        <begin position="374"/>
        <end position="411"/>
    </location>
</feature>
<feature type="compositionally biased region" description="Basic residues" evidence="1">
    <location>
        <begin position="412"/>
        <end position="424"/>
    </location>
</feature>
<feature type="region of interest" description="Disordered" evidence="1">
    <location>
        <begin position="283"/>
        <end position="328"/>
    </location>
</feature>